<evidence type="ECO:0000313" key="2">
    <source>
        <dbReference type="Proteomes" id="UP000267821"/>
    </source>
</evidence>
<accession>A0A3N4M1V4</accession>
<dbReference type="Proteomes" id="UP000267821">
    <property type="component" value="Unassembled WGS sequence"/>
</dbReference>
<reference evidence="1 2" key="1">
    <citation type="journal article" date="2018" name="Nat. Ecol. Evol.">
        <title>Pezizomycetes genomes reveal the molecular basis of ectomycorrhizal truffle lifestyle.</title>
        <authorList>
            <person name="Murat C."/>
            <person name="Payen T."/>
            <person name="Noel B."/>
            <person name="Kuo A."/>
            <person name="Morin E."/>
            <person name="Chen J."/>
            <person name="Kohler A."/>
            <person name="Krizsan K."/>
            <person name="Balestrini R."/>
            <person name="Da Silva C."/>
            <person name="Montanini B."/>
            <person name="Hainaut M."/>
            <person name="Levati E."/>
            <person name="Barry K.W."/>
            <person name="Belfiori B."/>
            <person name="Cichocki N."/>
            <person name="Clum A."/>
            <person name="Dockter R.B."/>
            <person name="Fauchery L."/>
            <person name="Guy J."/>
            <person name="Iotti M."/>
            <person name="Le Tacon F."/>
            <person name="Lindquist E.A."/>
            <person name="Lipzen A."/>
            <person name="Malagnac F."/>
            <person name="Mello A."/>
            <person name="Molinier V."/>
            <person name="Miyauchi S."/>
            <person name="Poulain J."/>
            <person name="Riccioni C."/>
            <person name="Rubini A."/>
            <person name="Sitrit Y."/>
            <person name="Splivallo R."/>
            <person name="Traeger S."/>
            <person name="Wang M."/>
            <person name="Zifcakova L."/>
            <person name="Wipf D."/>
            <person name="Zambonelli A."/>
            <person name="Paolocci F."/>
            <person name="Nowrousian M."/>
            <person name="Ottonello S."/>
            <person name="Baldrian P."/>
            <person name="Spatafora J.W."/>
            <person name="Henrissat B."/>
            <person name="Nagy L.G."/>
            <person name="Aury J.M."/>
            <person name="Wincker P."/>
            <person name="Grigoriev I.V."/>
            <person name="Bonfante P."/>
            <person name="Martin F.M."/>
        </authorList>
    </citation>
    <scope>NUCLEOTIDE SEQUENCE [LARGE SCALE GENOMIC DNA]</scope>
    <source>
        <strain evidence="1 2">ATCC MYA-4762</strain>
    </source>
</reference>
<dbReference type="InParanoid" id="A0A3N4M1V4"/>
<dbReference type="OrthoDB" id="5338135at2759"/>
<organism evidence="1 2">
    <name type="scientific">Terfezia boudieri ATCC MYA-4762</name>
    <dbReference type="NCBI Taxonomy" id="1051890"/>
    <lineage>
        <taxon>Eukaryota</taxon>
        <taxon>Fungi</taxon>
        <taxon>Dikarya</taxon>
        <taxon>Ascomycota</taxon>
        <taxon>Pezizomycotina</taxon>
        <taxon>Pezizomycetes</taxon>
        <taxon>Pezizales</taxon>
        <taxon>Pezizaceae</taxon>
        <taxon>Terfezia</taxon>
    </lineage>
</organism>
<name>A0A3N4M1V4_9PEZI</name>
<keyword evidence="2" id="KW-1185">Reference proteome</keyword>
<evidence type="ECO:0000313" key="1">
    <source>
        <dbReference type="EMBL" id="RPB29030.1"/>
    </source>
</evidence>
<dbReference type="AlphaFoldDB" id="A0A3N4M1V4"/>
<proteinExistence type="predicted"/>
<protein>
    <submittedName>
        <fullName evidence="1">Uncharacterized protein</fullName>
    </submittedName>
</protein>
<gene>
    <name evidence="1" type="ORF">L211DRAFT_845059</name>
</gene>
<dbReference type="EMBL" id="ML121528">
    <property type="protein sequence ID" value="RPB29030.1"/>
    <property type="molecule type" value="Genomic_DNA"/>
</dbReference>
<sequence length="247" mass="28464">MTLSISHAHASLLTTISRIQSHSRSPDSTHSLSDIAFSLFRLANLDQSYLLFRRMQKPSFKHPCPPGLEYPFLQRELERRYTALVEEWESKNGIAKGLVGLKIGWAGDMWRFERFEEYTRKIYEESKLKPQEDKRRKYICTLDAMLDLSTQFLELGLELLREENLISDYQAKVASYGSQCKAWLRWGVSGLVGESVPGWQSEAEEVVRLWLQRPVLEDQERDGVEVLGRARLVLAEGVRLVEGEMGN</sequence>